<dbReference type="Gene3D" id="2.60.420.10">
    <property type="entry name" value="Maltose phosphorylase, domain 3"/>
    <property type="match status" value="1"/>
</dbReference>
<dbReference type="RefSeq" id="WP_136901937.1">
    <property type="nucleotide sequence ID" value="NZ_SUME01000005.1"/>
</dbReference>
<dbReference type="Gene3D" id="2.60.120.260">
    <property type="entry name" value="Galactose-binding domain-like"/>
    <property type="match status" value="2"/>
</dbReference>
<dbReference type="Pfam" id="PF17390">
    <property type="entry name" value="Bac_rhamnosid_C"/>
    <property type="match status" value="1"/>
</dbReference>
<feature type="domain" description="Alpha-L-rhamnosidase C-terminal" evidence="4">
    <location>
        <begin position="717"/>
        <end position="775"/>
    </location>
</feature>
<dbReference type="EMBL" id="SUME01000005">
    <property type="protein sequence ID" value="TJZ59995.1"/>
    <property type="molecule type" value="Genomic_DNA"/>
</dbReference>
<sequence>MIRILCSLLLLVVTFLPAFAQDQVGDQDQSPWYSNRWKGKWISCPNVPQRDYGVFHFRKAFALEDQPTTYTIHVSADNRYRLFVNGKAVVSGPARGDLHHWYFETVDIAPYLRPGKNVIAALVWNMGVHAPIAQVTAQTGLVIQGESEREKVVNTDGSYNVLQSKAYTPCSTDNMERLNAYMVIGPGDDMDASRYAWGWQELDFDDGGWMQAQVIADAVPQGVGTDNIWTLEPRNIPLFEEKPQRLSAIRWVKGMDSKAFSGFLTGSTSVTIPAHSRVSLLLDQSVNTVAYPELLSSGGKGSSVKLSYAEALFDQHRQKGNRNDVEGKELIGNYDVFRPDGHAHRLFRPLWLRTYRFIQVDVETADEPLVLHDLLGYYTTYPFEMNAQFKSNDKHMDDIWDVSWRTARLCAGETYFDCPYYEQLQYSGDTRIQALISLYVSGDDRLMRRSLLDFHYSRVPEGMVQGRYPSSRLQIIPTYTLWWISMVHDYWMHRQDDPFIQQFLQGIAGALDWYAQRVDQERGMLGSIPWWPFVDYTPPFTSGVPTGATDGHSSVLTLHYAYTLKQAADLFAHFGAPEQAARYRKEADRLNTATYRLCFDQARGVMADTPDKQAYSQHASILAVISGCIPETDRQALTEKVLDDESLIPVTFYFRFYLTRALLESGLGDRYYEKLSAWHDMLDLGLTTFSETPEPTRSDCHAWSASPSYDFLATICGIRPAAPGFKRVLVEPNLGALNEVEAVMPHTAGEIKVQLKRDRQHGIRGTVTLPEGVKGDFRWHGKQQRLVGGENTITMDDRPQSL</sequence>
<evidence type="ECO:0000259" key="2">
    <source>
        <dbReference type="Pfam" id="PF08531"/>
    </source>
</evidence>
<dbReference type="Gene3D" id="1.50.10.10">
    <property type="match status" value="1"/>
</dbReference>
<keyword evidence="1" id="KW-0732">Signal</keyword>
<protein>
    <submittedName>
        <fullName evidence="5">Alpha-L-rhamnosidase</fullName>
    </submittedName>
</protein>
<dbReference type="AlphaFoldDB" id="A0A4U0NYU6"/>
<dbReference type="InterPro" id="IPR035396">
    <property type="entry name" value="Bac_rhamnosid6H"/>
</dbReference>
<feature type="signal peptide" evidence="1">
    <location>
        <begin position="1"/>
        <end position="20"/>
    </location>
</feature>
<dbReference type="SUPFAM" id="SSF49785">
    <property type="entry name" value="Galactose-binding domain-like"/>
    <property type="match status" value="1"/>
</dbReference>
<feature type="domain" description="Bacterial alpha-L-rhamnosidase N-terminal" evidence="2">
    <location>
        <begin position="68"/>
        <end position="216"/>
    </location>
</feature>
<dbReference type="InterPro" id="IPR035398">
    <property type="entry name" value="Bac_rhamnosid_C"/>
</dbReference>
<accession>A0A4U0NYU6</accession>
<feature type="chain" id="PRO_5020254928" evidence="1">
    <location>
        <begin position="21"/>
        <end position="802"/>
    </location>
</feature>
<dbReference type="Pfam" id="PF08531">
    <property type="entry name" value="Bac_rhamnosid_N"/>
    <property type="match status" value="1"/>
</dbReference>
<dbReference type="Pfam" id="PF17389">
    <property type="entry name" value="Bac_rhamnosid6H"/>
    <property type="match status" value="1"/>
</dbReference>
<feature type="domain" description="Alpha-L-rhamnosidase six-hairpin glycosidase" evidence="3">
    <location>
        <begin position="386"/>
        <end position="708"/>
    </location>
</feature>
<keyword evidence="6" id="KW-1185">Reference proteome</keyword>
<gene>
    <name evidence="5" type="ORF">FAZ15_14000</name>
</gene>
<dbReference type="InterPro" id="IPR008928">
    <property type="entry name" value="6-hairpin_glycosidase_sf"/>
</dbReference>
<proteinExistence type="predicted"/>
<dbReference type="GO" id="GO:0005975">
    <property type="term" value="P:carbohydrate metabolic process"/>
    <property type="evidence" value="ECO:0007669"/>
    <property type="project" value="InterPro"/>
</dbReference>
<dbReference type="PANTHER" id="PTHR34987">
    <property type="entry name" value="C, PUTATIVE (AFU_ORTHOLOGUE AFUA_3G02880)-RELATED"/>
    <property type="match status" value="1"/>
</dbReference>
<dbReference type="SUPFAM" id="SSF48208">
    <property type="entry name" value="Six-hairpin glycosidases"/>
    <property type="match status" value="1"/>
</dbReference>
<evidence type="ECO:0000313" key="5">
    <source>
        <dbReference type="EMBL" id="TJZ59995.1"/>
    </source>
</evidence>
<dbReference type="Proteomes" id="UP000306808">
    <property type="component" value="Unassembled WGS sequence"/>
</dbReference>
<name>A0A4U0NYU6_9SPHI</name>
<dbReference type="InterPro" id="IPR013737">
    <property type="entry name" value="Bac_rhamnosid_N"/>
</dbReference>
<evidence type="ECO:0000259" key="4">
    <source>
        <dbReference type="Pfam" id="PF17390"/>
    </source>
</evidence>
<dbReference type="InterPro" id="IPR012341">
    <property type="entry name" value="6hp_glycosidase-like_sf"/>
</dbReference>
<dbReference type="PANTHER" id="PTHR34987:SF2">
    <property type="entry name" value="B, PUTATIVE (AFU_ORTHOLOGUE AFUA_7G05040)-RELATED"/>
    <property type="match status" value="1"/>
</dbReference>
<dbReference type="OrthoDB" id="9815108at2"/>
<evidence type="ECO:0000259" key="3">
    <source>
        <dbReference type="Pfam" id="PF17389"/>
    </source>
</evidence>
<evidence type="ECO:0000313" key="6">
    <source>
        <dbReference type="Proteomes" id="UP000306808"/>
    </source>
</evidence>
<reference evidence="5 6" key="1">
    <citation type="submission" date="2019-04" db="EMBL/GenBank/DDBJ databases">
        <title>Sphingobacterium olei sp. nov., isolated from oil-contaminated soil.</title>
        <authorList>
            <person name="Liu B."/>
        </authorList>
    </citation>
    <scope>NUCLEOTIDE SEQUENCE [LARGE SCALE GENOMIC DNA]</scope>
    <source>
        <strain evidence="5 6">HAL-9</strain>
    </source>
</reference>
<dbReference type="InterPro" id="IPR008979">
    <property type="entry name" value="Galactose-bd-like_sf"/>
</dbReference>
<evidence type="ECO:0000256" key="1">
    <source>
        <dbReference type="SAM" id="SignalP"/>
    </source>
</evidence>
<comment type="caution">
    <text evidence="5">The sequence shown here is derived from an EMBL/GenBank/DDBJ whole genome shotgun (WGS) entry which is preliminary data.</text>
</comment>
<organism evidence="5 6">
    <name type="scientific">Sphingobacterium olei</name>
    <dbReference type="NCBI Taxonomy" id="2571155"/>
    <lineage>
        <taxon>Bacteria</taxon>
        <taxon>Pseudomonadati</taxon>
        <taxon>Bacteroidota</taxon>
        <taxon>Sphingobacteriia</taxon>
        <taxon>Sphingobacteriales</taxon>
        <taxon>Sphingobacteriaceae</taxon>
        <taxon>Sphingobacterium</taxon>
    </lineage>
</organism>